<dbReference type="PROSITE" id="PS50294">
    <property type="entry name" value="WD_REPEATS_REGION"/>
    <property type="match status" value="1"/>
</dbReference>
<sequence>MKKMKQMHLPEKVPSWKKSYSDVNVSKKIEAGRKKIQSARDNMKRWKEQEAGGDVHGANEAEKESIAVHPRPFQGEDFLQRKGQVVSAAAHTTTTDLGGSGTEERSNTEDEIPTRDVDGQLGDTSSNVSRRASHLQIPSSTVESLKKSLQNSKEGRQHRGPLASKFTGHTGAVCGLKVHNGHLFTCSADKTTRSFNIQTGQCVKLYQGHHQAVNCVEASADKDRLFTGSNDQTVRSYNIKSGVCTHKFTFDGRVMCLHAAFDLLFVGLSTGIVASIDLLVSGTGIRACARG</sequence>
<evidence type="ECO:0000256" key="2">
    <source>
        <dbReference type="SAM" id="MobiDB-lite"/>
    </source>
</evidence>
<organism evidence="3 4">
    <name type="scientific">Desmophyllum pertusum</name>
    <dbReference type="NCBI Taxonomy" id="174260"/>
    <lineage>
        <taxon>Eukaryota</taxon>
        <taxon>Metazoa</taxon>
        <taxon>Cnidaria</taxon>
        <taxon>Anthozoa</taxon>
        <taxon>Hexacorallia</taxon>
        <taxon>Scleractinia</taxon>
        <taxon>Caryophylliina</taxon>
        <taxon>Caryophylliidae</taxon>
        <taxon>Desmophyllum</taxon>
    </lineage>
</organism>
<dbReference type="PANTHER" id="PTHR14435">
    <property type="entry name" value="ZINC FINGER PROTEIN 106"/>
    <property type="match status" value="1"/>
</dbReference>
<dbReference type="OrthoDB" id="10002522at2759"/>
<dbReference type="InterPro" id="IPR042622">
    <property type="entry name" value="Znf106"/>
</dbReference>
<feature type="region of interest" description="Disordered" evidence="2">
    <location>
        <begin position="1"/>
        <end position="59"/>
    </location>
</feature>
<feature type="compositionally biased region" description="Basic and acidic residues" evidence="2">
    <location>
        <begin position="102"/>
        <end position="118"/>
    </location>
</feature>
<dbReference type="GO" id="GO:0017124">
    <property type="term" value="F:SH3 domain binding"/>
    <property type="evidence" value="ECO:0007669"/>
    <property type="project" value="TreeGrafter"/>
</dbReference>
<feature type="compositionally biased region" description="Polar residues" evidence="2">
    <location>
        <begin position="122"/>
        <end position="152"/>
    </location>
</feature>
<name>A0A9W9ZY96_9CNID</name>
<evidence type="ECO:0000313" key="3">
    <source>
        <dbReference type="EMBL" id="KAJ7389243.1"/>
    </source>
</evidence>
<dbReference type="GO" id="GO:0016020">
    <property type="term" value="C:membrane"/>
    <property type="evidence" value="ECO:0007669"/>
    <property type="project" value="TreeGrafter"/>
</dbReference>
<reference evidence="3" key="1">
    <citation type="submission" date="2023-01" db="EMBL/GenBank/DDBJ databases">
        <title>Genome assembly of the deep-sea coral Lophelia pertusa.</title>
        <authorList>
            <person name="Herrera S."/>
            <person name="Cordes E."/>
        </authorList>
    </citation>
    <scope>NUCLEOTIDE SEQUENCE</scope>
    <source>
        <strain evidence="3">USNM1676648</strain>
        <tissue evidence="3">Polyp</tissue>
    </source>
</reference>
<gene>
    <name evidence="3" type="ORF">OS493_032711</name>
</gene>
<dbReference type="InterPro" id="IPR015943">
    <property type="entry name" value="WD40/YVTN_repeat-like_dom_sf"/>
</dbReference>
<accession>A0A9W9ZY96</accession>
<dbReference type="PANTHER" id="PTHR14435:SF2">
    <property type="entry name" value="ZINC FINGER PROTEIN 106"/>
    <property type="match status" value="1"/>
</dbReference>
<dbReference type="Pfam" id="PF00400">
    <property type="entry name" value="WD40"/>
    <property type="match status" value="2"/>
</dbReference>
<protein>
    <submittedName>
        <fullName evidence="3">Uncharacterized protein</fullName>
    </submittedName>
</protein>
<dbReference type="Gene3D" id="2.130.10.10">
    <property type="entry name" value="YVTN repeat-like/Quinoprotein amine dehydrogenase"/>
    <property type="match status" value="1"/>
</dbReference>
<feature type="compositionally biased region" description="Basic and acidic residues" evidence="2">
    <location>
        <begin position="41"/>
        <end position="50"/>
    </location>
</feature>
<dbReference type="AlphaFoldDB" id="A0A9W9ZY96"/>
<dbReference type="EMBL" id="MU825437">
    <property type="protein sequence ID" value="KAJ7389243.1"/>
    <property type="molecule type" value="Genomic_DNA"/>
</dbReference>
<dbReference type="Proteomes" id="UP001163046">
    <property type="component" value="Unassembled WGS sequence"/>
</dbReference>
<dbReference type="InterPro" id="IPR001680">
    <property type="entry name" value="WD40_rpt"/>
</dbReference>
<evidence type="ECO:0000313" key="4">
    <source>
        <dbReference type="Proteomes" id="UP001163046"/>
    </source>
</evidence>
<keyword evidence="4" id="KW-1185">Reference proteome</keyword>
<dbReference type="SUPFAM" id="SSF50978">
    <property type="entry name" value="WD40 repeat-like"/>
    <property type="match status" value="1"/>
</dbReference>
<evidence type="ECO:0000256" key="1">
    <source>
        <dbReference type="PROSITE-ProRule" id="PRU00221"/>
    </source>
</evidence>
<dbReference type="GO" id="GO:0005829">
    <property type="term" value="C:cytosol"/>
    <property type="evidence" value="ECO:0007669"/>
    <property type="project" value="TreeGrafter"/>
</dbReference>
<dbReference type="GO" id="GO:0003723">
    <property type="term" value="F:RNA binding"/>
    <property type="evidence" value="ECO:0007669"/>
    <property type="project" value="InterPro"/>
</dbReference>
<keyword evidence="1" id="KW-0853">WD repeat</keyword>
<feature type="repeat" description="WD" evidence="1">
    <location>
        <begin position="206"/>
        <end position="247"/>
    </location>
</feature>
<proteinExistence type="predicted"/>
<comment type="caution">
    <text evidence="3">The sequence shown here is derived from an EMBL/GenBank/DDBJ whole genome shotgun (WGS) entry which is preliminary data.</text>
</comment>
<dbReference type="PROSITE" id="PS50082">
    <property type="entry name" value="WD_REPEATS_2"/>
    <property type="match status" value="1"/>
</dbReference>
<feature type="region of interest" description="Disordered" evidence="2">
    <location>
        <begin position="87"/>
        <end position="164"/>
    </location>
</feature>
<dbReference type="InterPro" id="IPR036322">
    <property type="entry name" value="WD40_repeat_dom_sf"/>
</dbReference>
<dbReference type="SMART" id="SM00320">
    <property type="entry name" value="WD40"/>
    <property type="match status" value="2"/>
</dbReference>